<keyword evidence="1" id="KW-0472">Membrane</keyword>
<feature type="transmembrane region" description="Helical" evidence="1">
    <location>
        <begin position="73"/>
        <end position="92"/>
    </location>
</feature>
<keyword evidence="1" id="KW-0812">Transmembrane</keyword>
<dbReference type="EMBL" id="SLWS01000007">
    <property type="protein sequence ID" value="TCO55701.1"/>
    <property type="molecule type" value="Genomic_DNA"/>
</dbReference>
<evidence type="ECO:0000256" key="1">
    <source>
        <dbReference type="SAM" id="Phobius"/>
    </source>
</evidence>
<dbReference type="RefSeq" id="WP_132121738.1">
    <property type="nucleotide sequence ID" value="NZ_SLWS01000007.1"/>
</dbReference>
<evidence type="ECO:0000313" key="3">
    <source>
        <dbReference type="Proteomes" id="UP000295680"/>
    </source>
</evidence>
<dbReference type="Proteomes" id="UP000295680">
    <property type="component" value="Unassembled WGS sequence"/>
</dbReference>
<name>A0A4R2J8S2_9PSEU</name>
<sequence>MTLTFNLFHPLARAVATGVDGVKVEVTQWLAPLLGLGTAVMLALLLLFPVLLRSTDPDLKAMGETVYKVCLTWVVFFAFILVVAEILSFVKFPEGPGLYSRDEIQPGAWMLIMASAMVQTTMQRTGQRLGLPWASRGRVLRVNRTPR</sequence>
<proteinExistence type="predicted"/>
<feature type="transmembrane region" description="Helical" evidence="1">
    <location>
        <begin position="29"/>
        <end position="52"/>
    </location>
</feature>
<keyword evidence="3" id="KW-1185">Reference proteome</keyword>
<keyword evidence="1" id="KW-1133">Transmembrane helix</keyword>
<reference evidence="2 3" key="1">
    <citation type="submission" date="2019-03" db="EMBL/GenBank/DDBJ databases">
        <title>Genomic Encyclopedia of Type Strains, Phase IV (KMG-IV): sequencing the most valuable type-strain genomes for metagenomic binning, comparative biology and taxonomic classification.</title>
        <authorList>
            <person name="Goeker M."/>
        </authorList>
    </citation>
    <scope>NUCLEOTIDE SEQUENCE [LARGE SCALE GENOMIC DNA]</scope>
    <source>
        <strain evidence="2 3">DSM 45934</strain>
    </source>
</reference>
<dbReference type="AlphaFoldDB" id="A0A4R2J8S2"/>
<gene>
    <name evidence="2" type="ORF">EV192_107123</name>
</gene>
<comment type="caution">
    <text evidence="2">The sequence shown here is derived from an EMBL/GenBank/DDBJ whole genome shotgun (WGS) entry which is preliminary data.</text>
</comment>
<evidence type="ECO:0000313" key="2">
    <source>
        <dbReference type="EMBL" id="TCO55701.1"/>
    </source>
</evidence>
<organism evidence="2 3">
    <name type="scientific">Actinocrispum wychmicini</name>
    <dbReference type="NCBI Taxonomy" id="1213861"/>
    <lineage>
        <taxon>Bacteria</taxon>
        <taxon>Bacillati</taxon>
        <taxon>Actinomycetota</taxon>
        <taxon>Actinomycetes</taxon>
        <taxon>Pseudonocardiales</taxon>
        <taxon>Pseudonocardiaceae</taxon>
        <taxon>Actinocrispum</taxon>
    </lineage>
</organism>
<protein>
    <submittedName>
        <fullName evidence="2">Uncharacterized protein</fullName>
    </submittedName>
</protein>
<accession>A0A4R2J8S2</accession>